<evidence type="ECO:0000259" key="1">
    <source>
        <dbReference type="Pfam" id="PF09588"/>
    </source>
</evidence>
<dbReference type="InterPro" id="IPR011604">
    <property type="entry name" value="PDDEXK-like_dom_sf"/>
</dbReference>
<organism evidence="2 3">
    <name type="scientific">Macrosiphum euphorbiae</name>
    <name type="common">potato aphid</name>
    <dbReference type="NCBI Taxonomy" id="13131"/>
    <lineage>
        <taxon>Eukaryota</taxon>
        <taxon>Metazoa</taxon>
        <taxon>Ecdysozoa</taxon>
        <taxon>Arthropoda</taxon>
        <taxon>Hexapoda</taxon>
        <taxon>Insecta</taxon>
        <taxon>Pterygota</taxon>
        <taxon>Neoptera</taxon>
        <taxon>Paraneoptera</taxon>
        <taxon>Hemiptera</taxon>
        <taxon>Sternorrhyncha</taxon>
        <taxon>Aphidomorpha</taxon>
        <taxon>Aphidoidea</taxon>
        <taxon>Aphididae</taxon>
        <taxon>Macrosiphini</taxon>
        <taxon>Macrosiphum</taxon>
    </lineage>
</organism>
<dbReference type="GO" id="GO:0006281">
    <property type="term" value="P:DNA repair"/>
    <property type="evidence" value="ECO:0007669"/>
    <property type="project" value="UniProtKB-ARBA"/>
</dbReference>
<dbReference type="PANTHER" id="PTHR46609">
    <property type="entry name" value="EXONUCLEASE, PHAGE-TYPE/RECB, C-TERMINAL DOMAIN-CONTAINING PROTEIN"/>
    <property type="match status" value="1"/>
</dbReference>
<dbReference type="PANTHER" id="PTHR46609:SF8">
    <property type="entry name" value="YQAJ VIRAL RECOMBINASE DOMAIN-CONTAINING PROTEIN"/>
    <property type="match status" value="1"/>
</dbReference>
<gene>
    <name evidence="2" type="ORF">MEUPH1_LOCUS25402</name>
</gene>
<dbReference type="Proteomes" id="UP001160148">
    <property type="component" value="Unassembled WGS sequence"/>
</dbReference>
<reference evidence="2 3" key="1">
    <citation type="submission" date="2023-01" db="EMBL/GenBank/DDBJ databases">
        <authorList>
            <person name="Whitehead M."/>
        </authorList>
    </citation>
    <scope>NUCLEOTIDE SEQUENCE [LARGE SCALE GENOMIC DNA]</scope>
</reference>
<evidence type="ECO:0000313" key="2">
    <source>
        <dbReference type="EMBL" id="CAI6371396.1"/>
    </source>
</evidence>
<sequence>MRECCTKEYDNLSLINVWEICYKTSTSKRLWDIERKYRITGSRCYSLYTYTSNKNPNWITNSLKYFIGNSLTKKFVKHGREMEPLAKLLYKYVNPDCTIFEPGLLVCQDNPWLGYSADGIIFQPGMHTKLLEIKCPYNGKTEGIKYVIQNCKYLVKENDVYTLKTRHVYYGQVQLGMFVNNLASTDFCIYSSYDNGMYIINIQKNEEFIHKMLTKLKHHFFEHMLHTICLSKNKEL</sequence>
<accession>A0AAV0XW12</accession>
<proteinExistence type="predicted"/>
<keyword evidence="3" id="KW-1185">Reference proteome</keyword>
<dbReference type="EMBL" id="CARXXK010000949">
    <property type="protein sequence ID" value="CAI6371396.1"/>
    <property type="molecule type" value="Genomic_DNA"/>
</dbReference>
<dbReference type="InterPro" id="IPR051703">
    <property type="entry name" value="NF-kappa-B_Signaling_Reg"/>
</dbReference>
<dbReference type="Gene3D" id="3.90.320.10">
    <property type="match status" value="1"/>
</dbReference>
<dbReference type="Pfam" id="PF09588">
    <property type="entry name" value="YqaJ"/>
    <property type="match status" value="1"/>
</dbReference>
<dbReference type="InterPro" id="IPR019080">
    <property type="entry name" value="YqaJ_viral_recombinase"/>
</dbReference>
<protein>
    <recommendedName>
        <fullName evidence="1">YqaJ viral recombinase domain-containing protein</fullName>
    </recommendedName>
</protein>
<evidence type="ECO:0000313" key="3">
    <source>
        <dbReference type="Proteomes" id="UP001160148"/>
    </source>
</evidence>
<dbReference type="CDD" id="cd22343">
    <property type="entry name" value="PDDEXK_lambda_exonuclease-like"/>
    <property type="match status" value="1"/>
</dbReference>
<dbReference type="SUPFAM" id="SSF52980">
    <property type="entry name" value="Restriction endonuclease-like"/>
    <property type="match status" value="1"/>
</dbReference>
<comment type="caution">
    <text evidence="2">The sequence shown here is derived from an EMBL/GenBank/DDBJ whole genome shotgun (WGS) entry which is preliminary data.</text>
</comment>
<dbReference type="AlphaFoldDB" id="A0AAV0XW12"/>
<name>A0AAV0XW12_9HEMI</name>
<dbReference type="InterPro" id="IPR011335">
    <property type="entry name" value="Restrct_endonuc-II-like"/>
</dbReference>
<feature type="domain" description="YqaJ viral recombinase" evidence="1">
    <location>
        <begin position="31"/>
        <end position="179"/>
    </location>
</feature>